<dbReference type="InterPro" id="IPR000488">
    <property type="entry name" value="Death_dom"/>
</dbReference>
<dbReference type="GO" id="GO:0007165">
    <property type="term" value="P:signal transduction"/>
    <property type="evidence" value="ECO:0007669"/>
    <property type="project" value="InterPro"/>
</dbReference>
<dbReference type="Gene3D" id="1.25.40.20">
    <property type="entry name" value="Ankyrin repeat-containing domain"/>
    <property type="match status" value="1"/>
</dbReference>
<feature type="repeat" description="ANK" evidence="3">
    <location>
        <begin position="284"/>
        <end position="316"/>
    </location>
</feature>
<feature type="compositionally biased region" description="Polar residues" evidence="4">
    <location>
        <begin position="469"/>
        <end position="480"/>
    </location>
</feature>
<sequence>MGSRFRFVMSDGPQFDQPPVVVAKSVQQPHEKQVITNGVINGGSPSPAMLVEDLSTESGFGGDRIWAVLADGCANSNLKASLTRDNGETIHVDELRVRDKLVTFTLPNLSLNSSTPLSLCFASGSNVICLPFMYKIKTLRSPEVCADNLMEFASGGDTLALVAPLAALIPHQDHEGNTVLHVAARNSQSYALKTFLSAVPQQNKATVVNIQNERGQTALHCAIRAGDPDSVHYLMSNQADANITDKHGNTSLHYLADAYNEAIYKELLERASDSNLNLGEANEEGMSALHVSVKRLKLGLIEMLLEAGAPLEQKDAQGKTALLHAVIMNDTEIVQFLLQRGAEANVEDSEGEMPLLASSKTANYAIMSMLLDNGADPHRKNCKDVSLSDSDESRVQSIINGERVQFSPKQTAHCTPTDLATSRTPLFGRSNPANPDDDELGNVIVRNPGDQLDDDDDENLELGHFDDSNIPSTSSAGSSRVRTKARGVTKFNKDDISNLDYLTRLRISKLLDEGEKWKKLAQELACDHMIELISICTSDDSSATMIFLDQFEQLPDANISRVYAALEAMGEAEALKLLDDRIVY</sequence>
<dbReference type="GO" id="GO:0005829">
    <property type="term" value="C:cytosol"/>
    <property type="evidence" value="ECO:0007669"/>
    <property type="project" value="TreeGrafter"/>
</dbReference>
<dbReference type="InterPro" id="IPR011029">
    <property type="entry name" value="DEATH-like_dom_sf"/>
</dbReference>
<evidence type="ECO:0000313" key="7">
    <source>
        <dbReference type="Proteomes" id="UP000218231"/>
    </source>
</evidence>
<feature type="compositionally biased region" description="Acidic residues" evidence="4">
    <location>
        <begin position="451"/>
        <end position="460"/>
    </location>
</feature>
<feature type="repeat" description="ANK" evidence="3">
    <location>
        <begin position="317"/>
        <end position="349"/>
    </location>
</feature>
<dbReference type="Pfam" id="PF12796">
    <property type="entry name" value="Ank_2"/>
    <property type="match status" value="2"/>
</dbReference>
<dbReference type="SUPFAM" id="SSF47986">
    <property type="entry name" value="DEATH domain"/>
    <property type="match status" value="1"/>
</dbReference>
<dbReference type="CDD" id="cd08310">
    <property type="entry name" value="Death_NFkB-like"/>
    <property type="match status" value="1"/>
</dbReference>
<dbReference type="InterPro" id="IPR036770">
    <property type="entry name" value="Ankyrin_rpt-contain_sf"/>
</dbReference>
<dbReference type="PROSITE" id="PS50297">
    <property type="entry name" value="ANK_REP_REGION"/>
    <property type="match status" value="3"/>
</dbReference>
<dbReference type="SMART" id="SM00248">
    <property type="entry name" value="ANK"/>
    <property type="match status" value="6"/>
</dbReference>
<dbReference type="Gene3D" id="1.10.533.10">
    <property type="entry name" value="Death Domain, Fas"/>
    <property type="match status" value="1"/>
</dbReference>
<evidence type="ECO:0000313" key="6">
    <source>
        <dbReference type="EMBL" id="PAV60143.1"/>
    </source>
</evidence>
<evidence type="ECO:0000256" key="4">
    <source>
        <dbReference type="SAM" id="MobiDB-lite"/>
    </source>
</evidence>
<evidence type="ECO:0000259" key="5">
    <source>
        <dbReference type="SMART" id="SM00005"/>
    </source>
</evidence>
<dbReference type="PRINTS" id="PR01415">
    <property type="entry name" value="ANKYRIN"/>
</dbReference>
<evidence type="ECO:0000256" key="1">
    <source>
        <dbReference type="ARBA" id="ARBA00022737"/>
    </source>
</evidence>
<reference evidence="6 7" key="1">
    <citation type="journal article" date="2017" name="Curr. Biol.">
        <title>Genome architecture and evolution of a unichromosomal asexual nematode.</title>
        <authorList>
            <person name="Fradin H."/>
            <person name="Zegar C."/>
            <person name="Gutwein M."/>
            <person name="Lucas J."/>
            <person name="Kovtun M."/>
            <person name="Corcoran D."/>
            <person name="Baugh L.R."/>
            <person name="Kiontke K."/>
            <person name="Gunsalus K."/>
            <person name="Fitch D.H."/>
            <person name="Piano F."/>
        </authorList>
    </citation>
    <scope>NUCLEOTIDE SEQUENCE [LARGE SCALE GENOMIC DNA]</scope>
    <source>
        <strain evidence="6">PF1309</strain>
    </source>
</reference>
<feature type="repeat" description="ANK" evidence="3">
    <location>
        <begin position="350"/>
        <end position="382"/>
    </location>
</feature>
<organism evidence="6 7">
    <name type="scientific">Diploscapter pachys</name>
    <dbReference type="NCBI Taxonomy" id="2018661"/>
    <lineage>
        <taxon>Eukaryota</taxon>
        <taxon>Metazoa</taxon>
        <taxon>Ecdysozoa</taxon>
        <taxon>Nematoda</taxon>
        <taxon>Chromadorea</taxon>
        <taxon>Rhabditida</taxon>
        <taxon>Rhabditina</taxon>
        <taxon>Rhabditomorpha</taxon>
        <taxon>Rhabditoidea</taxon>
        <taxon>Rhabditidae</taxon>
        <taxon>Diploscapter</taxon>
    </lineage>
</organism>
<dbReference type="EMBL" id="LIAE01010480">
    <property type="protein sequence ID" value="PAV60143.1"/>
    <property type="molecule type" value="Genomic_DNA"/>
</dbReference>
<dbReference type="PROSITE" id="PS50088">
    <property type="entry name" value="ANK_REPEAT"/>
    <property type="match status" value="4"/>
</dbReference>
<name>A0A2A2JEK4_9BILA</name>
<dbReference type="AlphaFoldDB" id="A0A2A2JEK4"/>
<keyword evidence="2 3" id="KW-0040">ANK repeat</keyword>
<feature type="domain" description="Death" evidence="5">
    <location>
        <begin position="493"/>
        <end position="582"/>
    </location>
</feature>
<dbReference type="STRING" id="2018661.A0A2A2JEK4"/>
<gene>
    <name evidence="6" type="ORF">WR25_18506</name>
</gene>
<protein>
    <recommendedName>
        <fullName evidence="5">Death domain-containing protein</fullName>
    </recommendedName>
</protein>
<dbReference type="SMART" id="SM00005">
    <property type="entry name" value="DEATH"/>
    <property type="match status" value="1"/>
</dbReference>
<feature type="compositionally biased region" description="Polar residues" evidence="4">
    <location>
        <begin position="407"/>
        <end position="424"/>
    </location>
</feature>
<feature type="region of interest" description="Disordered" evidence="4">
    <location>
        <begin position="407"/>
        <end position="481"/>
    </location>
</feature>
<dbReference type="OrthoDB" id="10254947at2759"/>
<dbReference type="GO" id="GO:0071356">
    <property type="term" value="P:cellular response to tumor necrosis factor"/>
    <property type="evidence" value="ECO:0007669"/>
    <property type="project" value="TreeGrafter"/>
</dbReference>
<dbReference type="PANTHER" id="PTHR46680:SF5">
    <property type="entry name" value="NFKB INHIBITOR EPSILON"/>
    <property type="match status" value="1"/>
</dbReference>
<evidence type="ECO:0000256" key="3">
    <source>
        <dbReference type="PROSITE-ProRule" id="PRU00023"/>
    </source>
</evidence>
<keyword evidence="1" id="KW-0677">Repeat</keyword>
<dbReference type="PANTHER" id="PTHR46680">
    <property type="entry name" value="NF-KAPPA-B INHIBITOR ALPHA"/>
    <property type="match status" value="1"/>
</dbReference>
<dbReference type="Proteomes" id="UP000218231">
    <property type="component" value="Unassembled WGS sequence"/>
</dbReference>
<dbReference type="InterPro" id="IPR051070">
    <property type="entry name" value="NF-kappa-B_inhibitor"/>
</dbReference>
<feature type="repeat" description="ANK" evidence="3">
    <location>
        <begin position="214"/>
        <end position="246"/>
    </location>
</feature>
<dbReference type="InterPro" id="IPR002110">
    <property type="entry name" value="Ankyrin_rpt"/>
</dbReference>
<evidence type="ECO:0000256" key="2">
    <source>
        <dbReference type="ARBA" id="ARBA00023043"/>
    </source>
</evidence>
<dbReference type="GO" id="GO:0051059">
    <property type="term" value="F:NF-kappaB binding"/>
    <property type="evidence" value="ECO:0007669"/>
    <property type="project" value="TreeGrafter"/>
</dbReference>
<accession>A0A2A2JEK4</accession>
<comment type="caution">
    <text evidence="6">The sequence shown here is derived from an EMBL/GenBank/DDBJ whole genome shotgun (WGS) entry which is preliminary data.</text>
</comment>
<proteinExistence type="predicted"/>
<keyword evidence="7" id="KW-1185">Reference proteome</keyword>
<dbReference type="SUPFAM" id="SSF48403">
    <property type="entry name" value="Ankyrin repeat"/>
    <property type="match status" value="1"/>
</dbReference>
<dbReference type="Pfam" id="PF00531">
    <property type="entry name" value="Death"/>
    <property type="match status" value="1"/>
</dbReference>